<evidence type="ECO:0000313" key="4">
    <source>
        <dbReference type="EMBL" id="KAI5389330.1"/>
    </source>
</evidence>
<evidence type="ECO:0000256" key="2">
    <source>
        <dbReference type="ARBA" id="ARBA00022853"/>
    </source>
</evidence>
<evidence type="ECO:0000256" key="1">
    <source>
        <dbReference type="ARBA" id="ARBA00022491"/>
    </source>
</evidence>
<dbReference type="Proteomes" id="UP001058974">
    <property type="component" value="Chromosome 7"/>
</dbReference>
<keyword evidence="1" id="KW-0678">Repressor</keyword>
<gene>
    <name evidence="4" type="ORF">KIW84_074829</name>
</gene>
<dbReference type="InterPro" id="IPR023696">
    <property type="entry name" value="Ureohydrolase_dom_sf"/>
</dbReference>
<evidence type="ECO:0000256" key="3">
    <source>
        <dbReference type="SAM" id="MobiDB-lite"/>
    </source>
</evidence>
<feature type="region of interest" description="Disordered" evidence="3">
    <location>
        <begin position="1"/>
        <end position="53"/>
    </location>
</feature>
<dbReference type="SUPFAM" id="SSF52768">
    <property type="entry name" value="Arginase/deacetylase"/>
    <property type="match status" value="1"/>
</dbReference>
<sequence length="143" mass="16364">MVTKVLEMNANNGLHKQATDVSNGRGESSLSHSNASKARPNAKRVRDDEKDNDWEPCPMEKFVEVVKWFYKNCTMNNLDNNICCEVCGDHKEVEKEINPHPERPDRLRAIVAHLTRAGVFLERCYPILAREITQEDITMVHSS</sequence>
<evidence type="ECO:0000313" key="5">
    <source>
        <dbReference type="Proteomes" id="UP001058974"/>
    </source>
</evidence>
<proteinExistence type="predicted"/>
<dbReference type="GO" id="GO:0006325">
    <property type="term" value="P:chromatin organization"/>
    <property type="evidence" value="ECO:0007669"/>
    <property type="project" value="UniProtKB-KW"/>
</dbReference>
<dbReference type="EMBL" id="JAMSHJ010000007">
    <property type="protein sequence ID" value="KAI5389330.1"/>
    <property type="molecule type" value="Genomic_DNA"/>
</dbReference>
<keyword evidence="5" id="KW-1185">Reference proteome</keyword>
<dbReference type="Gramene" id="Psat07G0482900-T1">
    <property type="protein sequence ID" value="KAI5389330.1"/>
    <property type="gene ID" value="KIW84_074829"/>
</dbReference>
<name>A0A9D5A126_PEA</name>
<keyword evidence="2" id="KW-0156">Chromatin regulator</keyword>
<feature type="compositionally biased region" description="Polar residues" evidence="3">
    <location>
        <begin position="9"/>
        <end position="36"/>
    </location>
</feature>
<comment type="caution">
    <text evidence="4">The sequence shown here is derived from an EMBL/GenBank/DDBJ whole genome shotgun (WGS) entry which is preliminary data.</text>
</comment>
<dbReference type="Gene3D" id="3.40.800.20">
    <property type="entry name" value="Histone deacetylase domain"/>
    <property type="match status" value="1"/>
</dbReference>
<protein>
    <submittedName>
        <fullName evidence="4">Uncharacterized protein</fullName>
    </submittedName>
</protein>
<dbReference type="AlphaFoldDB" id="A0A9D5A126"/>
<dbReference type="InterPro" id="IPR037138">
    <property type="entry name" value="His_deacetylse_dom_sf"/>
</dbReference>
<accession>A0A9D5A126</accession>
<reference evidence="4 5" key="1">
    <citation type="journal article" date="2022" name="Nat. Genet.">
        <title>Improved pea reference genome and pan-genome highlight genomic features and evolutionary characteristics.</title>
        <authorList>
            <person name="Yang T."/>
            <person name="Liu R."/>
            <person name="Luo Y."/>
            <person name="Hu S."/>
            <person name="Wang D."/>
            <person name="Wang C."/>
            <person name="Pandey M.K."/>
            <person name="Ge S."/>
            <person name="Xu Q."/>
            <person name="Li N."/>
            <person name="Li G."/>
            <person name="Huang Y."/>
            <person name="Saxena R.K."/>
            <person name="Ji Y."/>
            <person name="Li M."/>
            <person name="Yan X."/>
            <person name="He Y."/>
            <person name="Liu Y."/>
            <person name="Wang X."/>
            <person name="Xiang C."/>
            <person name="Varshney R.K."/>
            <person name="Ding H."/>
            <person name="Gao S."/>
            <person name="Zong X."/>
        </authorList>
    </citation>
    <scope>NUCLEOTIDE SEQUENCE [LARGE SCALE GENOMIC DNA]</scope>
    <source>
        <strain evidence="4 5">cv. Zhongwan 6</strain>
    </source>
</reference>
<organism evidence="4 5">
    <name type="scientific">Pisum sativum</name>
    <name type="common">Garden pea</name>
    <name type="synonym">Lathyrus oleraceus</name>
    <dbReference type="NCBI Taxonomy" id="3888"/>
    <lineage>
        <taxon>Eukaryota</taxon>
        <taxon>Viridiplantae</taxon>
        <taxon>Streptophyta</taxon>
        <taxon>Embryophyta</taxon>
        <taxon>Tracheophyta</taxon>
        <taxon>Spermatophyta</taxon>
        <taxon>Magnoliopsida</taxon>
        <taxon>eudicotyledons</taxon>
        <taxon>Gunneridae</taxon>
        <taxon>Pentapetalae</taxon>
        <taxon>rosids</taxon>
        <taxon>fabids</taxon>
        <taxon>Fabales</taxon>
        <taxon>Fabaceae</taxon>
        <taxon>Papilionoideae</taxon>
        <taxon>50 kb inversion clade</taxon>
        <taxon>NPAAA clade</taxon>
        <taxon>Hologalegina</taxon>
        <taxon>IRL clade</taxon>
        <taxon>Fabeae</taxon>
        <taxon>Lathyrus</taxon>
    </lineage>
</organism>